<name>A0A8B7CFJ7_PHODC</name>
<dbReference type="CDD" id="cd00028">
    <property type="entry name" value="B_lectin"/>
    <property type="match status" value="1"/>
</dbReference>
<dbReference type="InterPro" id="IPR001480">
    <property type="entry name" value="Bulb-type_lectin_dom"/>
</dbReference>
<reference evidence="2" key="1">
    <citation type="journal article" date="2019" name="Nat. Commun.">
        <title>Genome-wide association mapping of date palm fruit traits.</title>
        <authorList>
            <person name="Hazzouri K.M."/>
            <person name="Gros-Balthazard M."/>
            <person name="Flowers J.M."/>
            <person name="Copetti D."/>
            <person name="Lemansour A."/>
            <person name="Lebrun M."/>
            <person name="Masmoudi K."/>
            <person name="Ferrand S."/>
            <person name="Dhar M.I."/>
            <person name="Fresquez Z.A."/>
            <person name="Rosas U."/>
            <person name="Zhang J."/>
            <person name="Talag J."/>
            <person name="Lee S."/>
            <person name="Kudrna D."/>
            <person name="Powell R.F."/>
            <person name="Leitch I.J."/>
            <person name="Krueger R.R."/>
            <person name="Wing R.A."/>
            <person name="Amiri K.M.A."/>
            <person name="Purugganan M.D."/>
        </authorList>
    </citation>
    <scope>NUCLEOTIDE SEQUENCE [LARGE SCALE GENOMIC DNA]</scope>
    <source>
        <strain evidence="2">cv. Khalas</strain>
    </source>
</reference>
<proteinExistence type="predicted"/>
<reference evidence="3" key="2">
    <citation type="submission" date="2025-08" db="UniProtKB">
        <authorList>
            <consortium name="RefSeq"/>
        </authorList>
    </citation>
    <scope>IDENTIFICATION</scope>
    <source>
        <tissue evidence="3">Young leaves</tissue>
    </source>
</reference>
<dbReference type="RefSeq" id="XP_008798187.1">
    <property type="nucleotide sequence ID" value="XM_008799965.1"/>
</dbReference>
<dbReference type="Gene3D" id="2.90.10.10">
    <property type="entry name" value="Bulb-type lectin domain"/>
    <property type="match status" value="2"/>
</dbReference>
<dbReference type="KEGG" id="pda:103713142"/>
<organism evidence="2 3">
    <name type="scientific">Phoenix dactylifera</name>
    <name type="common">Date palm</name>
    <dbReference type="NCBI Taxonomy" id="42345"/>
    <lineage>
        <taxon>Eukaryota</taxon>
        <taxon>Viridiplantae</taxon>
        <taxon>Streptophyta</taxon>
        <taxon>Embryophyta</taxon>
        <taxon>Tracheophyta</taxon>
        <taxon>Spermatophyta</taxon>
        <taxon>Magnoliopsida</taxon>
        <taxon>Liliopsida</taxon>
        <taxon>Arecaceae</taxon>
        <taxon>Coryphoideae</taxon>
        <taxon>Phoeniceae</taxon>
        <taxon>Phoenix</taxon>
    </lineage>
</organism>
<sequence>MFGLLARPDVEGNVLYSKSGGKLPSGESLTYKQYSLVMQKDCNLVVYDGNEPIWASGTYGKGSNCFLTLESNGELIIHGYSLFIPVSFPIWTSGSTSVQGSYVLVLEYDGGLRVYGPAIWPIPSQSAQLRSDGYGWPAVNDSVLWTGDVAPIGTTIVNSVYKLALEDNCNLTLSDTSTKRVLWHTNTSDHLHDCFVTLGATGEFSIKYMGGETLWRSDNRTQYGEYVLVLSPDADLVVYGPSIWTAEKSAVVAVAASAGDSVPSGEKIAMVSKE</sequence>
<keyword evidence="2" id="KW-1185">Reference proteome</keyword>
<dbReference type="Proteomes" id="UP000228380">
    <property type="component" value="Chromosome 12"/>
</dbReference>
<dbReference type="GO" id="GO:0051707">
    <property type="term" value="P:response to other organism"/>
    <property type="evidence" value="ECO:0007669"/>
    <property type="project" value="UniProtKB-ARBA"/>
</dbReference>
<evidence type="ECO:0000313" key="2">
    <source>
        <dbReference type="Proteomes" id="UP000228380"/>
    </source>
</evidence>
<dbReference type="AlphaFoldDB" id="A0A8B7CFJ7"/>
<evidence type="ECO:0000259" key="1">
    <source>
        <dbReference type="PROSITE" id="PS50927"/>
    </source>
</evidence>
<feature type="domain" description="Bulb-type lectin" evidence="1">
    <location>
        <begin position="14"/>
        <end position="127"/>
    </location>
</feature>
<accession>A0A8B7CFJ7</accession>
<dbReference type="OrthoDB" id="418274at2759"/>
<evidence type="ECO:0000313" key="3">
    <source>
        <dbReference type="RefSeq" id="XP_008798187.1"/>
    </source>
</evidence>
<dbReference type="InterPro" id="IPR036426">
    <property type="entry name" value="Bulb-type_lectin_dom_sf"/>
</dbReference>
<gene>
    <name evidence="3" type="primary">LOC103713142</name>
</gene>
<dbReference type="SMART" id="SM00108">
    <property type="entry name" value="B_lectin"/>
    <property type="match status" value="2"/>
</dbReference>
<dbReference type="PROSITE" id="PS50927">
    <property type="entry name" value="BULB_LECTIN"/>
    <property type="match status" value="2"/>
</dbReference>
<dbReference type="GeneID" id="103713142"/>
<feature type="domain" description="Bulb-type lectin" evidence="1">
    <location>
        <begin position="141"/>
        <end position="251"/>
    </location>
</feature>
<protein>
    <submittedName>
        <fullName evidence="3">Mannose-specific lectin 3-like</fullName>
    </submittedName>
</protein>
<dbReference type="SUPFAM" id="SSF51110">
    <property type="entry name" value="alpha-D-mannose-specific plant lectins"/>
    <property type="match status" value="2"/>
</dbReference>